<dbReference type="Proteomes" id="UP000703269">
    <property type="component" value="Unassembled WGS sequence"/>
</dbReference>
<feature type="compositionally biased region" description="Polar residues" evidence="1">
    <location>
        <begin position="24"/>
        <end position="33"/>
    </location>
</feature>
<comment type="caution">
    <text evidence="2">The sequence shown here is derived from an EMBL/GenBank/DDBJ whole genome shotgun (WGS) entry which is preliminary data.</text>
</comment>
<name>A0A9P3FYB4_9APHY</name>
<organism evidence="2 3">
    <name type="scientific">Phanerochaete sordida</name>
    <dbReference type="NCBI Taxonomy" id="48140"/>
    <lineage>
        <taxon>Eukaryota</taxon>
        <taxon>Fungi</taxon>
        <taxon>Dikarya</taxon>
        <taxon>Basidiomycota</taxon>
        <taxon>Agaricomycotina</taxon>
        <taxon>Agaricomycetes</taxon>
        <taxon>Polyporales</taxon>
        <taxon>Phanerochaetaceae</taxon>
        <taxon>Phanerochaete</taxon>
    </lineage>
</organism>
<feature type="region of interest" description="Disordered" evidence="1">
    <location>
        <begin position="1"/>
        <end position="33"/>
    </location>
</feature>
<proteinExistence type="predicted"/>
<dbReference type="EMBL" id="BPQB01000002">
    <property type="protein sequence ID" value="GJE85458.1"/>
    <property type="molecule type" value="Genomic_DNA"/>
</dbReference>
<evidence type="ECO:0000313" key="2">
    <source>
        <dbReference type="EMBL" id="GJE85458.1"/>
    </source>
</evidence>
<accession>A0A9P3FYB4</accession>
<evidence type="ECO:0000256" key="1">
    <source>
        <dbReference type="SAM" id="MobiDB-lite"/>
    </source>
</evidence>
<protein>
    <submittedName>
        <fullName evidence="2">Uncharacterized protein</fullName>
    </submittedName>
</protein>
<evidence type="ECO:0000313" key="3">
    <source>
        <dbReference type="Proteomes" id="UP000703269"/>
    </source>
</evidence>
<reference evidence="2 3" key="1">
    <citation type="submission" date="2021-08" db="EMBL/GenBank/DDBJ databases">
        <title>Draft Genome Sequence of Phanerochaete sordida strain YK-624.</title>
        <authorList>
            <person name="Mori T."/>
            <person name="Dohra H."/>
            <person name="Suzuki T."/>
            <person name="Kawagishi H."/>
            <person name="Hirai H."/>
        </authorList>
    </citation>
    <scope>NUCLEOTIDE SEQUENCE [LARGE SCALE GENOMIC DNA]</scope>
    <source>
        <strain evidence="2 3">YK-624</strain>
    </source>
</reference>
<gene>
    <name evidence="2" type="ORF">PsYK624_015370</name>
</gene>
<dbReference type="AlphaFoldDB" id="A0A9P3FYB4"/>
<sequence>MSRPDSSLRNRGAMPLSHARWQKPSLTVSPQQLNTSSVGSYTAHQRDVLVCDCLSIWRGGRGADVLRTFFQCTIGR</sequence>
<keyword evidence="3" id="KW-1185">Reference proteome</keyword>